<proteinExistence type="predicted"/>
<dbReference type="AlphaFoldDB" id="A0A0F9AV09"/>
<name>A0A0F9AV09_9ZZZZ</name>
<protein>
    <submittedName>
        <fullName evidence="1">Uncharacterized protein</fullName>
    </submittedName>
</protein>
<organism evidence="1">
    <name type="scientific">marine sediment metagenome</name>
    <dbReference type="NCBI Taxonomy" id="412755"/>
    <lineage>
        <taxon>unclassified sequences</taxon>
        <taxon>metagenomes</taxon>
        <taxon>ecological metagenomes</taxon>
    </lineage>
</organism>
<dbReference type="EMBL" id="LAZR01040937">
    <property type="protein sequence ID" value="KKL13250.1"/>
    <property type="molecule type" value="Genomic_DNA"/>
</dbReference>
<accession>A0A0F9AV09</accession>
<sequence>MHVDNNGMTQCPYCERWFKDDDAEWGVDSDSICIGGTLLDDYWTRCPKCGKKISY</sequence>
<reference evidence="1" key="1">
    <citation type="journal article" date="2015" name="Nature">
        <title>Complex archaea that bridge the gap between prokaryotes and eukaryotes.</title>
        <authorList>
            <person name="Spang A."/>
            <person name="Saw J.H."/>
            <person name="Jorgensen S.L."/>
            <person name="Zaremba-Niedzwiedzka K."/>
            <person name="Martijn J."/>
            <person name="Lind A.E."/>
            <person name="van Eijk R."/>
            <person name="Schleper C."/>
            <person name="Guy L."/>
            <person name="Ettema T.J."/>
        </authorList>
    </citation>
    <scope>NUCLEOTIDE SEQUENCE</scope>
</reference>
<evidence type="ECO:0000313" key="1">
    <source>
        <dbReference type="EMBL" id="KKL13250.1"/>
    </source>
</evidence>
<comment type="caution">
    <text evidence="1">The sequence shown here is derived from an EMBL/GenBank/DDBJ whole genome shotgun (WGS) entry which is preliminary data.</text>
</comment>
<gene>
    <name evidence="1" type="ORF">LCGC14_2527680</name>
</gene>